<comment type="subcellular location">
    <subcellularLocation>
        <location evidence="1">Cytoplasm</location>
        <location evidence="1">Cytoskeleton</location>
        <location evidence="1">Cilium axoneme</location>
    </subcellularLocation>
</comment>
<dbReference type="InterPro" id="IPR032675">
    <property type="entry name" value="LRR_dom_sf"/>
</dbReference>
<proteinExistence type="predicted"/>
<protein>
    <submittedName>
        <fullName evidence="3">Uncharacterized protein</fullName>
    </submittedName>
</protein>
<dbReference type="Gene3D" id="3.80.10.10">
    <property type="entry name" value="Ribonuclease Inhibitor"/>
    <property type="match status" value="1"/>
</dbReference>
<evidence type="ECO:0000256" key="1">
    <source>
        <dbReference type="ARBA" id="ARBA00004430"/>
    </source>
</evidence>
<evidence type="ECO:0000256" key="2">
    <source>
        <dbReference type="SAM" id="MobiDB-lite"/>
    </source>
</evidence>
<name>A0ABY8UIT7_TETOB</name>
<reference evidence="3 4" key="1">
    <citation type="submission" date="2023-05" db="EMBL/GenBank/DDBJ databases">
        <title>A 100% complete, gapless, phased diploid assembly of the Scenedesmus obliquus UTEX 3031 genome.</title>
        <authorList>
            <person name="Biondi T.C."/>
            <person name="Hanschen E.R."/>
            <person name="Kwon T."/>
            <person name="Eng W."/>
            <person name="Kruse C.P.S."/>
            <person name="Koehler S.I."/>
            <person name="Kunde Y."/>
            <person name="Gleasner C.D."/>
            <person name="You Mak K.T."/>
            <person name="Polle J."/>
            <person name="Hovde B.T."/>
            <person name="Starkenburg S.R."/>
        </authorList>
    </citation>
    <scope>NUCLEOTIDE SEQUENCE [LARGE SCALE GENOMIC DNA]</scope>
    <source>
        <strain evidence="3 4">DOE0152z</strain>
    </source>
</reference>
<evidence type="ECO:0000313" key="3">
    <source>
        <dbReference type="EMBL" id="WIA21162.1"/>
    </source>
</evidence>
<dbReference type="EMBL" id="CP126219">
    <property type="protein sequence ID" value="WIA21162.1"/>
    <property type="molecule type" value="Genomic_DNA"/>
</dbReference>
<feature type="region of interest" description="Disordered" evidence="2">
    <location>
        <begin position="60"/>
        <end position="86"/>
    </location>
</feature>
<sequence>MAWLHTDSLFKQLRSYTEVQQLAGPWEQQLASLTRLTSLSLSSGDLQHVGHLRRAHGVMDEAPDTSHNSSSSSSSSTSEHQKTDREYAELASNERLWVYWLPDWLAAAPGLTSVSIKPSKHSGSSRNTGSGSINSEEVDRNRMPACLMINATELPTEGWEGLSGLKPQELDVSYNELTALSNMALFDASHNPLSGLRAPTVPSLASLELAGCRNLRELWLGWNANLDWGSLQVLQHCTALRMLDLGGMRPGAAAAGGRAEAPPSTSQLLAQLHPRVAVQGMQPRAPVQRF</sequence>
<keyword evidence="4" id="KW-1185">Reference proteome</keyword>
<organism evidence="3 4">
    <name type="scientific">Tetradesmus obliquus</name>
    <name type="common">Green alga</name>
    <name type="synonym">Acutodesmus obliquus</name>
    <dbReference type="NCBI Taxonomy" id="3088"/>
    <lineage>
        <taxon>Eukaryota</taxon>
        <taxon>Viridiplantae</taxon>
        <taxon>Chlorophyta</taxon>
        <taxon>core chlorophytes</taxon>
        <taxon>Chlorophyceae</taxon>
        <taxon>CS clade</taxon>
        <taxon>Sphaeropleales</taxon>
        <taxon>Scenedesmaceae</taxon>
        <taxon>Tetradesmus</taxon>
    </lineage>
</organism>
<dbReference type="SUPFAM" id="SSF52047">
    <property type="entry name" value="RNI-like"/>
    <property type="match status" value="1"/>
</dbReference>
<dbReference type="Proteomes" id="UP001244341">
    <property type="component" value="Chromosome 12b"/>
</dbReference>
<feature type="compositionally biased region" description="Low complexity" evidence="2">
    <location>
        <begin position="69"/>
        <end position="78"/>
    </location>
</feature>
<feature type="region of interest" description="Disordered" evidence="2">
    <location>
        <begin position="115"/>
        <end position="137"/>
    </location>
</feature>
<feature type="compositionally biased region" description="Polar residues" evidence="2">
    <location>
        <begin position="115"/>
        <end position="135"/>
    </location>
</feature>
<gene>
    <name evidence="3" type="ORF">OEZ85_005470</name>
</gene>
<evidence type="ECO:0000313" key="4">
    <source>
        <dbReference type="Proteomes" id="UP001244341"/>
    </source>
</evidence>
<accession>A0ABY8UIT7</accession>